<organism evidence="2 3">
    <name type="scientific">Sphingomonas humi</name>
    <dbReference type="NCBI Taxonomy" id="335630"/>
    <lineage>
        <taxon>Bacteria</taxon>
        <taxon>Pseudomonadati</taxon>
        <taxon>Pseudomonadota</taxon>
        <taxon>Alphaproteobacteria</taxon>
        <taxon>Sphingomonadales</taxon>
        <taxon>Sphingomonadaceae</taxon>
        <taxon>Sphingomonas</taxon>
    </lineage>
</organism>
<evidence type="ECO:0000256" key="1">
    <source>
        <dbReference type="SAM" id="MobiDB-lite"/>
    </source>
</evidence>
<accession>A0ABP7S784</accession>
<evidence type="ECO:0008006" key="4">
    <source>
        <dbReference type="Google" id="ProtNLM"/>
    </source>
</evidence>
<dbReference type="EMBL" id="BAAAZD010000002">
    <property type="protein sequence ID" value="GAA4007529.1"/>
    <property type="molecule type" value="Genomic_DNA"/>
</dbReference>
<keyword evidence="3" id="KW-1185">Reference proteome</keyword>
<feature type="region of interest" description="Disordered" evidence="1">
    <location>
        <begin position="43"/>
        <end position="78"/>
    </location>
</feature>
<sequence>MVWSEATSSRDEALAFERRIKGWTRAKKEALIRGDWSEIKLLSKPPRERASTSLSTNEDGAGAKGPFALSEVEGHAAT</sequence>
<proteinExistence type="predicted"/>
<dbReference type="Proteomes" id="UP001501310">
    <property type="component" value="Unassembled WGS sequence"/>
</dbReference>
<name>A0ABP7S784_9SPHN</name>
<evidence type="ECO:0000313" key="3">
    <source>
        <dbReference type="Proteomes" id="UP001501310"/>
    </source>
</evidence>
<reference evidence="3" key="1">
    <citation type="journal article" date="2019" name="Int. J. Syst. Evol. Microbiol.">
        <title>The Global Catalogue of Microorganisms (GCM) 10K type strain sequencing project: providing services to taxonomists for standard genome sequencing and annotation.</title>
        <authorList>
            <consortium name="The Broad Institute Genomics Platform"/>
            <consortium name="The Broad Institute Genome Sequencing Center for Infectious Disease"/>
            <person name="Wu L."/>
            <person name="Ma J."/>
        </authorList>
    </citation>
    <scope>NUCLEOTIDE SEQUENCE [LARGE SCALE GENOMIC DNA]</scope>
    <source>
        <strain evidence="3">JCM 16603</strain>
    </source>
</reference>
<dbReference type="InterPro" id="IPR035901">
    <property type="entry name" value="GIY-YIG_endonuc_sf"/>
</dbReference>
<gene>
    <name evidence="2" type="ORF">GCM10022211_21070</name>
</gene>
<protein>
    <recommendedName>
        <fullName evidence="4">GIY-YIG domain-containing protein</fullName>
    </recommendedName>
</protein>
<dbReference type="Gene3D" id="3.40.1440.10">
    <property type="entry name" value="GIY-YIG endonuclease"/>
    <property type="match status" value="1"/>
</dbReference>
<evidence type="ECO:0000313" key="2">
    <source>
        <dbReference type="EMBL" id="GAA4007529.1"/>
    </source>
</evidence>
<comment type="caution">
    <text evidence="2">The sequence shown here is derived from an EMBL/GenBank/DDBJ whole genome shotgun (WGS) entry which is preliminary data.</text>
</comment>